<gene>
    <name evidence="1" type="ORF">FQ330_09380</name>
</gene>
<dbReference type="Proteomes" id="UP000323221">
    <property type="component" value="Unassembled WGS sequence"/>
</dbReference>
<organism evidence="1 2">
    <name type="scientific">Agrococcus sediminis</name>
    <dbReference type="NCBI Taxonomy" id="2599924"/>
    <lineage>
        <taxon>Bacteria</taxon>
        <taxon>Bacillati</taxon>
        <taxon>Actinomycetota</taxon>
        <taxon>Actinomycetes</taxon>
        <taxon>Micrococcales</taxon>
        <taxon>Microbacteriaceae</taxon>
        <taxon>Agrococcus</taxon>
    </lineage>
</organism>
<reference evidence="1 2" key="1">
    <citation type="submission" date="2019-08" db="EMBL/GenBank/DDBJ databases">
        <title>Agrococcus lahaulensis sp. nov., isolated from a cold desert of the Indian Himalayas.</title>
        <authorList>
            <person name="Qu J.H."/>
        </authorList>
    </citation>
    <scope>NUCLEOTIDE SEQUENCE [LARGE SCALE GENOMIC DNA]</scope>
    <source>
        <strain evidence="1 2">NS18</strain>
    </source>
</reference>
<evidence type="ECO:0000313" key="1">
    <source>
        <dbReference type="EMBL" id="KAA6431992.1"/>
    </source>
</evidence>
<keyword evidence="2" id="KW-1185">Reference proteome</keyword>
<sequence>MTGDSEPSQPRARRELVVAEPGLRPERDDRFTRLRRGVYVDRPVVDASCADGSAQGDARGRDARYLTRIRAVQIARSRPVFARESALALHGVPFGTEPPAVYTAGGARTAKKKAGVVHSPVPLDARDVIEVGEMRVCSLPYALADVARRRGRLVAVSAIDAALHAEAVTKEAMLEALGRQSARGRARAEWAIAFADGASESVGESWSRVRVFELGFAAPELQRWVEGPTGRQWRVDMRFERPGQRPVYGEFDGMTKYGELATRAGRTGTQALAREKQRDDDLLWTGDPAHWVWDDVLHPARLERILTAYRVPRVRSALAMPTTAG</sequence>
<dbReference type="EMBL" id="VOIR01000015">
    <property type="protein sequence ID" value="KAA6431992.1"/>
    <property type="molecule type" value="Genomic_DNA"/>
</dbReference>
<name>A0A5M8QBY4_9MICO</name>
<proteinExistence type="predicted"/>
<comment type="caution">
    <text evidence="1">The sequence shown here is derived from an EMBL/GenBank/DDBJ whole genome shotgun (WGS) entry which is preliminary data.</text>
</comment>
<evidence type="ECO:0008006" key="3">
    <source>
        <dbReference type="Google" id="ProtNLM"/>
    </source>
</evidence>
<dbReference type="AlphaFoldDB" id="A0A5M8QBY4"/>
<dbReference type="OrthoDB" id="5517693at2"/>
<dbReference type="RefSeq" id="WP_146357044.1">
    <property type="nucleotide sequence ID" value="NZ_VOIR01000015.1"/>
</dbReference>
<accession>A0A5M8QBY4</accession>
<evidence type="ECO:0000313" key="2">
    <source>
        <dbReference type="Proteomes" id="UP000323221"/>
    </source>
</evidence>
<protein>
    <recommendedName>
        <fullName evidence="3">AbiEi antitoxin C-terminal domain-containing protein</fullName>
    </recommendedName>
</protein>